<dbReference type="AlphaFoldDB" id="A0A0F8YGM3"/>
<feature type="non-terminal residue" evidence="1">
    <location>
        <position position="98"/>
    </location>
</feature>
<protein>
    <recommendedName>
        <fullName evidence="2">Tetratricopeptide repeat protein</fullName>
    </recommendedName>
</protein>
<dbReference type="SUPFAM" id="SSF48452">
    <property type="entry name" value="TPR-like"/>
    <property type="match status" value="1"/>
</dbReference>
<dbReference type="EMBL" id="LAZR01057058">
    <property type="protein sequence ID" value="KKK72840.1"/>
    <property type="molecule type" value="Genomic_DNA"/>
</dbReference>
<dbReference type="Gene3D" id="1.25.40.10">
    <property type="entry name" value="Tetratricopeptide repeat domain"/>
    <property type="match status" value="1"/>
</dbReference>
<accession>A0A0F8YGM3</accession>
<gene>
    <name evidence="1" type="ORF">LCGC14_2899870</name>
</gene>
<comment type="caution">
    <text evidence="1">The sequence shown here is derived from an EMBL/GenBank/DDBJ whole genome shotgun (WGS) entry which is preliminary data.</text>
</comment>
<evidence type="ECO:0000313" key="1">
    <source>
        <dbReference type="EMBL" id="KKK72840.1"/>
    </source>
</evidence>
<reference evidence="1" key="1">
    <citation type="journal article" date="2015" name="Nature">
        <title>Complex archaea that bridge the gap between prokaryotes and eukaryotes.</title>
        <authorList>
            <person name="Spang A."/>
            <person name="Saw J.H."/>
            <person name="Jorgensen S.L."/>
            <person name="Zaremba-Niedzwiedzka K."/>
            <person name="Martijn J."/>
            <person name="Lind A.E."/>
            <person name="van Eijk R."/>
            <person name="Schleper C."/>
            <person name="Guy L."/>
            <person name="Ettema T.J."/>
        </authorList>
    </citation>
    <scope>NUCLEOTIDE SEQUENCE</scope>
</reference>
<proteinExistence type="predicted"/>
<evidence type="ECO:0008006" key="2">
    <source>
        <dbReference type="Google" id="ProtNLM"/>
    </source>
</evidence>
<organism evidence="1">
    <name type="scientific">marine sediment metagenome</name>
    <dbReference type="NCBI Taxonomy" id="412755"/>
    <lineage>
        <taxon>unclassified sequences</taxon>
        <taxon>metagenomes</taxon>
        <taxon>ecological metagenomes</taxon>
    </lineage>
</organism>
<dbReference type="InterPro" id="IPR011990">
    <property type="entry name" value="TPR-like_helical_dom_sf"/>
</dbReference>
<sequence length="98" mass="11722">MNIKSKIIEFPYRKIKAKSPNGGDEHLDFEAWEPHQKFLDNEDYPGLVRHCKQRAERHPDDLYAQYYLGDAYVLNGEFKKAIDFMAEHHKKHPWNSDY</sequence>
<name>A0A0F8YGM3_9ZZZZ</name>